<comment type="subcellular location">
    <subcellularLocation>
        <location evidence="1">Membrane</location>
        <topology evidence="1">Multi-pass membrane protein</topology>
    </subcellularLocation>
</comment>
<feature type="transmembrane region" description="Helical" evidence="7">
    <location>
        <begin position="350"/>
        <end position="375"/>
    </location>
</feature>
<dbReference type="CDD" id="cd17502">
    <property type="entry name" value="MFS_Azr1_MDR_like"/>
    <property type="match status" value="1"/>
</dbReference>
<feature type="transmembrane region" description="Helical" evidence="7">
    <location>
        <begin position="247"/>
        <end position="266"/>
    </location>
</feature>
<gene>
    <name evidence="9" type="ORF">QBC47DRAFT_420675</name>
</gene>
<name>A0AAJ0BMZ6_9PEZI</name>
<evidence type="ECO:0000256" key="7">
    <source>
        <dbReference type="SAM" id="Phobius"/>
    </source>
</evidence>
<feature type="transmembrane region" description="Helical" evidence="7">
    <location>
        <begin position="411"/>
        <end position="433"/>
    </location>
</feature>
<evidence type="ECO:0000256" key="6">
    <source>
        <dbReference type="SAM" id="MobiDB-lite"/>
    </source>
</evidence>
<dbReference type="InterPro" id="IPR011701">
    <property type="entry name" value="MFS"/>
</dbReference>
<dbReference type="AlphaFoldDB" id="A0AAJ0BMZ6"/>
<feature type="transmembrane region" description="Helical" evidence="7">
    <location>
        <begin position="148"/>
        <end position="168"/>
    </location>
</feature>
<keyword evidence="4 7" id="KW-1133">Transmembrane helix</keyword>
<dbReference type="GO" id="GO:0022857">
    <property type="term" value="F:transmembrane transporter activity"/>
    <property type="evidence" value="ECO:0007669"/>
    <property type="project" value="InterPro"/>
</dbReference>
<feature type="compositionally biased region" description="Basic and acidic residues" evidence="6">
    <location>
        <begin position="1"/>
        <end position="15"/>
    </location>
</feature>
<dbReference type="Proteomes" id="UP001239445">
    <property type="component" value="Unassembled WGS sequence"/>
</dbReference>
<feature type="transmembrane region" description="Helical" evidence="7">
    <location>
        <begin position="206"/>
        <end position="227"/>
    </location>
</feature>
<keyword evidence="10" id="KW-1185">Reference proteome</keyword>
<feature type="transmembrane region" description="Helical" evidence="7">
    <location>
        <begin position="174"/>
        <end position="194"/>
    </location>
</feature>
<feature type="transmembrane region" description="Helical" evidence="7">
    <location>
        <begin position="519"/>
        <end position="538"/>
    </location>
</feature>
<dbReference type="FunFam" id="1.20.1250.20:FF:000196">
    <property type="entry name" value="MFS toxin efflux pump (AflT)"/>
    <property type="match status" value="1"/>
</dbReference>
<dbReference type="GO" id="GO:0005886">
    <property type="term" value="C:plasma membrane"/>
    <property type="evidence" value="ECO:0007669"/>
    <property type="project" value="TreeGrafter"/>
</dbReference>
<feature type="transmembrane region" description="Helical" evidence="7">
    <location>
        <begin position="273"/>
        <end position="296"/>
    </location>
</feature>
<feature type="transmembrane region" description="Helical" evidence="7">
    <location>
        <begin position="50"/>
        <end position="76"/>
    </location>
</feature>
<dbReference type="EMBL" id="MU839828">
    <property type="protein sequence ID" value="KAK1759802.1"/>
    <property type="molecule type" value="Genomic_DNA"/>
</dbReference>
<evidence type="ECO:0000256" key="3">
    <source>
        <dbReference type="ARBA" id="ARBA00022692"/>
    </source>
</evidence>
<keyword evidence="3 7" id="KW-0812">Transmembrane</keyword>
<dbReference type="Gene3D" id="1.20.1250.20">
    <property type="entry name" value="MFS general substrate transporter like domains"/>
    <property type="match status" value="1"/>
</dbReference>
<evidence type="ECO:0000256" key="2">
    <source>
        <dbReference type="ARBA" id="ARBA00022448"/>
    </source>
</evidence>
<organism evidence="9 10">
    <name type="scientific">Echria macrotheca</name>
    <dbReference type="NCBI Taxonomy" id="438768"/>
    <lineage>
        <taxon>Eukaryota</taxon>
        <taxon>Fungi</taxon>
        <taxon>Dikarya</taxon>
        <taxon>Ascomycota</taxon>
        <taxon>Pezizomycotina</taxon>
        <taxon>Sordariomycetes</taxon>
        <taxon>Sordariomycetidae</taxon>
        <taxon>Sordariales</taxon>
        <taxon>Schizotheciaceae</taxon>
        <taxon>Echria</taxon>
    </lineage>
</organism>
<evidence type="ECO:0000256" key="5">
    <source>
        <dbReference type="ARBA" id="ARBA00023136"/>
    </source>
</evidence>
<keyword evidence="2" id="KW-0813">Transport</keyword>
<dbReference type="InterPro" id="IPR020846">
    <property type="entry name" value="MFS_dom"/>
</dbReference>
<evidence type="ECO:0000256" key="4">
    <source>
        <dbReference type="ARBA" id="ARBA00022989"/>
    </source>
</evidence>
<evidence type="ECO:0000313" key="9">
    <source>
        <dbReference type="EMBL" id="KAK1759802.1"/>
    </source>
</evidence>
<dbReference type="SUPFAM" id="SSF103473">
    <property type="entry name" value="MFS general substrate transporter"/>
    <property type="match status" value="1"/>
</dbReference>
<accession>A0AAJ0BMZ6</accession>
<evidence type="ECO:0000259" key="8">
    <source>
        <dbReference type="PROSITE" id="PS50850"/>
    </source>
</evidence>
<dbReference type="PANTHER" id="PTHR23501:SF155">
    <property type="entry name" value="EFFLUX PUMP AFOB"/>
    <property type="match status" value="1"/>
</dbReference>
<feature type="domain" description="Major facilitator superfamily (MFS) profile" evidence="8">
    <location>
        <begin position="53"/>
        <end position="542"/>
    </location>
</feature>
<proteinExistence type="predicted"/>
<dbReference type="Pfam" id="PF07690">
    <property type="entry name" value="MFS_1"/>
    <property type="match status" value="1"/>
</dbReference>
<feature type="transmembrane region" description="Helical" evidence="7">
    <location>
        <begin position="316"/>
        <end position="338"/>
    </location>
</feature>
<reference evidence="9" key="1">
    <citation type="submission" date="2023-06" db="EMBL/GenBank/DDBJ databases">
        <title>Genome-scale phylogeny and comparative genomics of the fungal order Sordariales.</title>
        <authorList>
            <consortium name="Lawrence Berkeley National Laboratory"/>
            <person name="Hensen N."/>
            <person name="Bonometti L."/>
            <person name="Westerberg I."/>
            <person name="Brannstrom I.O."/>
            <person name="Guillou S."/>
            <person name="Cros-Aarteil S."/>
            <person name="Calhoun S."/>
            <person name="Haridas S."/>
            <person name="Kuo A."/>
            <person name="Mondo S."/>
            <person name="Pangilinan J."/>
            <person name="Riley R."/>
            <person name="Labutti K."/>
            <person name="Andreopoulos B."/>
            <person name="Lipzen A."/>
            <person name="Chen C."/>
            <person name="Yanf M."/>
            <person name="Daum C."/>
            <person name="Ng V."/>
            <person name="Clum A."/>
            <person name="Steindorff A."/>
            <person name="Ohm R."/>
            <person name="Martin F."/>
            <person name="Silar P."/>
            <person name="Natvig D."/>
            <person name="Lalanne C."/>
            <person name="Gautier V."/>
            <person name="Ament-Velasquez S.L."/>
            <person name="Kruys A."/>
            <person name="Hutchinson M.I."/>
            <person name="Powell A.J."/>
            <person name="Barry K."/>
            <person name="Miller A.N."/>
            <person name="Grigoriev I.V."/>
            <person name="Debuchy R."/>
            <person name="Gladieux P."/>
            <person name="Thoren M.H."/>
            <person name="Johannesson H."/>
        </authorList>
    </citation>
    <scope>NUCLEOTIDE SEQUENCE</scope>
    <source>
        <strain evidence="9">PSN4</strain>
    </source>
</reference>
<evidence type="ECO:0000256" key="1">
    <source>
        <dbReference type="ARBA" id="ARBA00004141"/>
    </source>
</evidence>
<sequence>MADSEKEPRGGDVRDSSSSSQHATTAVTTTAAEPTAAHHHHHEYVTGPKLFAILVPTTLVYFLVMLDGSIIATAIPAITTQFDSLLDIAWYGSAYQLASAAFQPLSGKIYTYFSTKWVFLAFFALFELGSVLCGAARSSAMLIVGRAVAGLGSSGLANGALTILAATLPPHRQPMVMGINVGLGQIGIACGPLIGGAFTEYVTWRWCFYINLPIGAVVAGLLLFVAIPEPEAKPPPVLVLRRAFGALDLVGFVLVAPATVMLCLALQYGGNQYAWNSSVVVGLLVGFAVTLAVFLAWERWRGDEAMVPFSLLRQPIIYSASSTMFFFLGVLFVANFYLPIYFQAVKDDSALMSGVHILPTIIGQVVFAMMSGVMIEVLGYYLPWVLSGTALTAVAYGLLSMLQIDTPVSRWVGFQILYGVGCGAAATSSYIAIQNLIPAAQIPIAMGILIFFQNIGGAVWLVVAQTIFTSTLRDDVARLLPNINPDVVIGAGARSLRLLFQGAELHAVLEAYNTSISRTMYLGVALSVVSFFFSWGLGWKDVRIEKKKVQVDGAVQSLQNV</sequence>
<dbReference type="FunFam" id="1.20.1720.10:FF:000012">
    <property type="entry name" value="MFS toxin efflux pump (AflT)"/>
    <property type="match status" value="1"/>
</dbReference>
<feature type="transmembrane region" description="Helical" evidence="7">
    <location>
        <begin position="439"/>
        <end position="463"/>
    </location>
</feature>
<dbReference type="PANTHER" id="PTHR23501">
    <property type="entry name" value="MAJOR FACILITATOR SUPERFAMILY"/>
    <property type="match status" value="1"/>
</dbReference>
<feature type="transmembrane region" description="Helical" evidence="7">
    <location>
        <begin position="117"/>
        <end position="136"/>
    </location>
</feature>
<comment type="caution">
    <text evidence="9">The sequence shown here is derived from an EMBL/GenBank/DDBJ whole genome shotgun (WGS) entry which is preliminary data.</text>
</comment>
<evidence type="ECO:0000313" key="10">
    <source>
        <dbReference type="Proteomes" id="UP001239445"/>
    </source>
</evidence>
<dbReference type="PROSITE" id="PS50850">
    <property type="entry name" value="MFS"/>
    <property type="match status" value="1"/>
</dbReference>
<dbReference type="InterPro" id="IPR036259">
    <property type="entry name" value="MFS_trans_sf"/>
</dbReference>
<keyword evidence="5 7" id="KW-0472">Membrane</keyword>
<feature type="region of interest" description="Disordered" evidence="6">
    <location>
        <begin position="1"/>
        <end position="32"/>
    </location>
</feature>
<feature type="transmembrane region" description="Helical" evidence="7">
    <location>
        <begin position="381"/>
        <end position="399"/>
    </location>
</feature>
<protein>
    <submittedName>
        <fullName evidence="9">MFS general substrate transporter</fullName>
    </submittedName>
</protein>
<feature type="compositionally biased region" description="Low complexity" evidence="6">
    <location>
        <begin position="16"/>
        <end position="32"/>
    </location>
</feature>